<feature type="chain" id="PRO_5042973415" description="Secreted protein" evidence="1">
    <location>
        <begin position="19"/>
        <end position="113"/>
    </location>
</feature>
<dbReference type="Pfam" id="PF03392">
    <property type="entry name" value="OS-D"/>
    <property type="match status" value="1"/>
</dbReference>
<proteinExistence type="predicted"/>
<name>A0AAN8WNN0_HALRR</name>
<dbReference type="SUPFAM" id="SSF100910">
    <property type="entry name" value="Chemosensory protein Csp2"/>
    <property type="match status" value="1"/>
</dbReference>
<evidence type="ECO:0008006" key="4">
    <source>
        <dbReference type="Google" id="ProtNLM"/>
    </source>
</evidence>
<evidence type="ECO:0000313" key="2">
    <source>
        <dbReference type="EMBL" id="KAK7066328.1"/>
    </source>
</evidence>
<dbReference type="InterPro" id="IPR005055">
    <property type="entry name" value="A10/PebIII"/>
</dbReference>
<protein>
    <recommendedName>
        <fullName evidence="4">Secreted protein</fullName>
    </recommendedName>
</protein>
<evidence type="ECO:0000313" key="3">
    <source>
        <dbReference type="Proteomes" id="UP001381693"/>
    </source>
</evidence>
<keyword evidence="3" id="KW-1185">Reference proteome</keyword>
<organism evidence="2 3">
    <name type="scientific">Halocaridina rubra</name>
    <name type="common">Hawaiian red shrimp</name>
    <dbReference type="NCBI Taxonomy" id="373956"/>
    <lineage>
        <taxon>Eukaryota</taxon>
        <taxon>Metazoa</taxon>
        <taxon>Ecdysozoa</taxon>
        <taxon>Arthropoda</taxon>
        <taxon>Crustacea</taxon>
        <taxon>Multicrustacea</taxon>
        <taxon>Malacostraca</taxon>
        <taxon>Eumalacostraca</taxon>
        <taxon>Eucarida</taxon>
        <taxon>Decapoda</taxon>
        <taxon>Pleocyemata</taxon>
        <taxon>Caridea</taxon>
        <taxon>Atyoidea</taxon>
        <taxon>Atyidae</taxon>
        <taxon>Halocaridina</taxon>
    </lineage>
</organism>
<dbReference type="InterPro" id="IPR036682">
    <property type="entry name" value="OS_D_A10/PebIII_sf"/>
</dbReference>
<comment type="caution">
    <text evidence="2">The sequence shown here is derived from an EMBL/GenBank/DDBJ whole genome shotgun (WGS) entry which is preliminary data.</text>
</comment>
<evidence type="ECO:0000256" key="1">
    <source>
        <dbReference type="SAM" id="SignalP"/>
    </source>
</evidence>
<dbReference type="Proteomes" id="UP001381693">
    <property type="component" value="Unassembled WGS sequence"/>
</dbReference>
<accession>A0AAN8WNN0</accession>
<gene>
    <name evidence="2" type="ORF">SK128_025025</name>
</gene>
<reference evidence="2 3" key="1">
    <citation type="submission" date="2023-11" db="EMBL/GenBank/DDBJ databases">
        <title>Halocaridina rubra genome assembly.</title>
        <authorList>
            <person name="Smith C."/>
        </authorList>
    </citation>
    <scope>NUCLEOTIDE SEQUENCE [LARGE SCALE GENOMIC DNA]</scope>
    <source>
        <strain evidence="2">EP-1</strain>
        <tissue evidence="2">Whole</tissue>
    </source>
</reference>
<dbReference type="Gene3D" id="1.10.2080.10">
    <property type="entry name" value="Insect odorant-binding protein A10/Ejaculatory bulb-specific protein 3"/>
    <property type="match status" value="1"/>
</dbReference>
<sequence>MKPATLFVVFLCLMGASAQRRRTLESYFDSRKNIEKLIDCFVGVQACTAVEQKIKDQAIATMSNFGQCPVTHCKTQKEREDMQKSMQLLQTKYPDLWNRLVGALILGIDFGRK</sequence>
<dbReference type="EMBL" id="JAXCGZ010019257">
    <property type="protein sequence ID" value="KAK7066328.1"/>
    <property type="molecule type" value="Genomic_DNA"/>
</dbReference>
<keyword evidence="1" id="KW-0732">Signal</keyword>
<feature type="signal peptide" evidence="1">
    <location>
        <begin position="1"/>
        <end position="18"/>
    </location>
</feature>
<dbReference type="AlphaFoldDB" id="A0AAN8WNN0"/>